<evidence type="ECO:0000256" key="3">
    <source>
        <dbReference type="ARBA" id="ARBA00022670"/>
    </source>
</evidence>
<protein>
    <recommendedName>
        <fullName evidence="6">ATP-dependent Clp protease proteolytic subunit</fullName>
    </recommendedName>
</protein>
<dbReference type="Gene3D" id="3.90.226.10">
    <property type="entry name" value="2-enoyl-CoA Hydratase, Chain A, domain 1"/>
    <property type="match status" value="2"/>
</dbReference>
<keyword evidence="5" id="KW-0720">Serine protease</keyword>
<comment type="caution">
    <text evidence="7">The sequence shown here is derived from an EMBL/GenBank/DDBJ whole genome shotgun (WGS) entry which is preliminary data.</text>
</comment>
<dbReference type="GO" id="GO:0004176">
    <property type="term" value="F:ATP-dependent peptidase activity"/>
    <property type="evidence" value="ECO:0007669"/>
    <property type="project" value="InterPro"/>
</dbReference>
<dbReference type="AlphaFoldDB" id="A0A0G2HK17"/>
<evidence type="ECO:0000256" key="5">
    <source>
        <dbReference type="ARBA" id="ARBA00022825"/>
    </source>
</evidence>
<evidence type="ECO:0000256" key="4">
    <source>
        <dbReference type="ARBA" id="ARBA00022801"/>
    </source>
</evidence>
<proteinExistence type="inferred from homology"/>
<dbReference type="PATRIC" id="fig|1604020.3.peg.1500"/>
<evidence type="ECO:0000313" key="7">
    <source>
        <dbReference type="EMBL" id="KKZ11564.1"/>
    </source>
</evidence>
<accession>A0A0G2HK17</accession>
<dbReference type="PANTHER" id="PTHR10381:SF70">
    <property type="entry name" value="ATP-DEPENDENT CLP PROTEASE PROTEOLYTIC SUBUNIT"/>
    <property type="match status" value="1"/>
</dbReference>
<dbReference type="GO" id="GO:0009368">
    <property type="term" value="C:endopeptidase Clp complex"/>
    <property type="evidence" value="ECO:0007669"/>
    <property type="project" value="TreeGrafter"/>
</dbReference>
<keyword evidence="2" id="KW-0963">Cytoplasm</keyword>
<dbReference type="Proteomes" id="UP000035067">
    <property type="component" value="Unassembled WGS sequence"/>
</dbReference>
<keyword evidence="3" id="KW-0645">Protease</keyword>
<organism evidence="7 8">
    <name type="scientific">Candidatus Synechococcus spongiarum SP3</name>
    <dbReference type="NCBI Taxonomy" id="1604020"/>
    <lineage>
        <taxon>Bacteria</taxon>
        <taxon>Bacillati</taxon>
        <taxon>Cyanobacteriota</taxon>
        <taxon>Cyanophyceae</taxon>
        <taxon>Synechococcales</taxon>
        <taxon>Synechococcaceae</taxon>
        <taxon>Synechococcus</taxon>
    </lineage>
</organism>
<dbReference type="GO" id="GO:0006515">
    <property type="term" value="P:protein quality control for misfolded or incompletely synthesized proteins"/>
    <property type="evidence" value="ECO:0007669"/>
    <property type="project" value="TreeGrafter"/>
</dbReference>
<dbReference type="GO" id="GO:0004252">
    <property type="term" value="F:serine-type endopeptidase activity"/>
    <property type="evidence" value="ECO:0007669"/>
    <property type="project" value="InterPro"/>
</dbReference>
<dbReference type="GO" id="GO:0051117">
    <property type="term" value="F:ATPase binding"/>
    <property type="evidence" value="ECO:0007669"/>
    <property type="project" value="TreeGrafter"/>
</dbReference>
<dbReference type="Pfam" id="PF00574">
    <property type="entry name" value="CLP_protease"/>
    <property type="match status" value="1"/>
</dbReference>
<keyword evidence="4" id="KW-0378">Hydrolase</keyword>
<reference evidence="7 8" key="1">
    <citation type="submission" date="2015-01" db="EMBL/GenBank/DDBJ databases">
        <title>Lifestyle Evolution in Cyanobacterial Symbionts of Sponges.</title>
        <authorList>
            <person name="Burgsdorf I."/>
            <person name="Slaby B.M."/>
            <person name="Handley K.M."/>
            <person name="Haber M."/>
            <person name="Blom J."/>
            <person name="Marshall C.W."/>
            <person name="Gilbert J.A."/>
            <person name="Hentschel U."/>
            <person name="Steindler L."/>
        </authorList>
    </citation>
    <scope>NUCLEOTIDE SEQUENCE [LARGE SCALE GENOMIC DNA]</scope>
    <source>
        <strain evidence="7">SP3</strain>
    </source>
</reference>
<gene>
    <name evidence="7" type="ORF">TE42_07695</name>
</gene>
<dbReference type="InterPro" id="IPR023562">
    <property type="entry name" value="ClpP/TepA"/>
</dbReference>
<dbReference type="InterPro" id="IPR001907">
    <property type="entry name" value="ClpP"/>
</dbReference>
<dbReference type="InterPro" id="IPR029045">
    <property type="entry name" value="ClpP/crotonase-like_dom_sf"/>
</dbReference>
<sequence>MIRSLYRPPLVSCQSRWLSNAPGSLPCVAVEPPGRGELFFEFEVYSRRRFRVYSKPPGGSVTAGTAICATIHQFVLDGAAIGYGLAASMGAFLLSAGVKEILCLKERLNTLLAAQTGQPPAKIAEDTNRDYFLSAQESCNDGPIAAVPNTSQTGSDVR</sequence>
<name>A0A0G2HK17_9SYNE</name>
<evidence type="ECO:0000256" key="2">
    <source>
        <dbReference type="ARBA" id="ARBA00022490"/>
    </source>
</evidence>
<evidence type="ECO:0000256" key="6">
    <source>
        <dbReference type="RuleBase" id="RU003567"/>
    </source>
</evidence>
<dbReference type="PRINTS" id="PR00127">
    <property type="entry name" value="CLPPROTEASEP"/>
</dbReference>
<comment type="similarity">
    <text evidence="1 6">Belongs to the peptidase S14 family.</text>
</comment>
<dbReference type="SUPFAM" id="SSF52096">
    <property type="entry name" value="ClpP/crotonase"/>
    <property type="match status" value="1"/>
</dbReference>
<dbReference type="PANTHER" id="PTHR10381">
    <property type="entry name" value="ATP-DEPENDENT CLP PROTEASE PROTEOLYTIC SUBUNIT"/>
    <property type="match status" value="1"/>
</dbReference>
<evidence type="ECO:0000256" key="1">
    <source>
        <dbReference type="ARBA" id="ARBA00007039"/>
    </source>
</evidence>
<dbReference type="EMBL" id="JXQG01000049">
    <property type="protein sequence ID" value="KKZ11564.1"/>
    <property type="molecule type" value="Genomic_DNA"/>
</dbReference>
<evidence type="ECO:0000313" key="8">
    <source>
        <dbReference type="Proteomes" id="UP000035067"/>
    </source>
</evidence>